<proteinExistence type="predicted"/>
<accession>A0ABQ4F1M5</accession>
<feature type="domain" description="SWIM-type" evidence="2">
    <location>
        <begin position="61"/>
        <end position="100"/>
    </location>
</feature>
<evidence type="ECO:0000313" key="4">
    <source>
        <dbReference type="Proteomes" id="UP000621500"/>
    </source>
</evidence>
<comment type="caution">
    <text evidence="3">The sequence shown here is derived from an EMBL/GenBank/DDBJ whole genome shotgun (WGS) entry which is preliminary data.</text>
</comment>
<evidence type="ECO:0000259" key="2">
    <source>
        <dbReference type="PROSITE" id="PS50966"/>
    </source>
</evidence>
<protein>
    <recommendedName>
        <fullName evidence="2">SWIM-type domain-containing protein</fullName>
    </recommendedName>
</protein>
<dbReference type="InterPro" id="IPR007527">
    <property type="entry name" value="Znf_SWIM"/>
</dbReference>
<reference evidence="3 4" key="1">
    <citation type="submission" date="2021-01" db="EMBL/GenBank/DDBJ databases">
        <title>Whole genome shotgun sequence of Plantactinospora mayteni NBRC 109088.</title>
        <authorList>
            <person name="Komaki H."/>
            <person name="Tamura T."/>
        </authorList>
    </citation>
    <scope>NUCLEOTIDE SEQUENCE [LARGE SCALE GENOMIC DNA]</scope>
    <source>
        <strain evidence="3 4">NBRC 109088</strain>
    </source>
</reference>
<dbReference type="Proteomes" id="UP000621500">
    <property type="component" value="Unassembled WGS sequence"/>
</dbReference>
<evidence type="ECO:0000256" key="1">
    <source>
        <dbReference type="PROSITE-ProRule" id="PRU00325"/>
    </source>
</evidence>
<keyword evidence="4" id="KW-1185">Reference proteome</keyword>
<dbReference type="EMBL" id="BONX01000058">
    <property type="protein sequence ID" value="GIH00809.1"/>
    <property type="molecule type" value="Genomic_DNA"/>
</dbReference>
<gene>
    <name evidence="3" type="ORF">Pma05_73810</name>
</gene>
<dbReference type="PROSITE" id="PS50966">
    <property type="entry name" value="ZF_SWIM"/>
    <property type="match status" value="1"/>
</dbReference>
<evidence type="ECO:0000313" key="3">
    <source>
        <dbReference type="EMBL" id="GIH00809.1"/>
    </source>
</evidence>
<sequence>MRIPLDVCVAVRLDIDAIRNAVAPATIQDAGTLVESGRLGEITSFGGGASCVLDRGSEPGYEVWVGVVGGEFTAECDCGGDPTDPDELCVHAVALTLGALRDDFVWASAATPPSQLAVDPEVRRLAEIAATVPARRLAMLVAEHAVQDRRLATRLLTYAGRLGAPTDAELANVRRTIDNLANEATAGEWELHDVVKAGQWIVDELELLVQRAATDGALDVVEHAAEVWDDLASHLYDAHHGYEDEAEEIGDAVRAAHIRLCGALRPDPDDLRDRLAEIVTAPEFTSCLDSPEDYLPLLGPAGVAELHASVGDRNVRGPAKIAERLQQAE</sequence>
<name>A0ABQ4F1M5_9ACTN</name>
<keyword evidence="1" id="KW-0863">Zinc-finger</keyword>
<keyword evidence="1" id="KW-0479">Metal-binding</keyword>
<organism evidence="3 4">
    <name type="scientific">Plantactinospora mayteni</name>
    <dbReference type="NCBI Taxonomy" id="566021"/>
    <lineage>
        <taxon>Bacteria</taxon>
        <taxon>Bacillati</taxon>
        <taxon>Actinomycetota</taxon>
        <taxon>Actinomycetes</taxon>
        <taxon>Micromonosporales</taxon>
        <taxon>Micromonosporaceae</taxon>
        <taxon>Plantactinospora</taxon>
    </lineage>
</organism>
<keyword evidence="1" id="KW-0862">Zinc</keyword>